<dbReference type="Proteomes" id="UP001570071">
    <property type="component" value="Unassembled WGS sequence"/>
</dbReference>
<keyword evidence="3" id="KW-1185">Reference proteome</keyword>
<protein>
    <submittedName>
        <fullName evidence="2">Uncharacterized protein</fullName>
    </submittedName>
</protein>
<evidence type="ECO:0000256" key="1">
    <source>
        <dbReference type="SAM" id="SignalP"/>
    </source>
</evidence>
<accession>A0ABV4MQN0</accession>
<feature type="signal peptide" evidence="1">
    <location>
        <begin position="1"/>
        <end position="25"/>
    </location>
</feature>
<dbReference type="EMBL" id="JBFSSG010000001">
    <property type="protein sequence ID" value="MEZ8719450.1"/>
    <property type="molecule type" value="Genomic_DNA"/>
</dbReference>
<comment type="caution">
    <text evidence="2">The sequence shown here is derived from an EMBL/GenBank/DDBJ whole genome shotgun (WGS) entry which is preliminary data.</text>
</comment>
<dbReference type="RefSeq" id="WP_269337511.1">
    <property type="nucleotide sequence ID" value="NZ_JBFSSG010000001.1"/>
</dbReference>
<reference evidence="2 3" key="1">
    <citation type="journal article" date="2024" name="ISME J.">
        <title>Tailless and filamentous prophages are predominant in marine Vibrio.</title>
        <authorList>
            <person name="Steensen K."/>
            <person name="Seneca J."/>
            <person name="Bartlau N."/>
            <person name="Yu X.A."/>
            <person name="Hussain F.A."/>
            <person name="Polz M.F."/>
        </authorList>
    </citation>
    <scope>NUCLEOTIDE SEQUENCE [LARGE SCALE GENOMIC DNA]</scope>
    <source>
        <strain evidence="2 3">10N.239.312.F12</strain>
    </source>
</reference>
<proteinExistence type="predicted"/>
<name>A0ABV4MQN0_9VIBR</name>
<evidence type="ECO:0000313" key="3">
    <source>
        <dbReference type="Proteomes" id="UP001570071"/>
    </source>
</evidence>
<evidence type="ECO:0000313" key="2">
    <source>
        <dbReference type="EMBL" id="MEZ8719450.1"/>
    </source>
</evidence>
<organism evidence="2 3">
    <name type="scientific">Vibrio pomeroyi</name>
    <dbReference type="NCBI Taxonomy" id="198832"/>
    <lineage>
        <taxon>Bacteria</taxon>
        <taxon>Pseudomonadati</taxon>
        <taxon>Pseudomonadota</taxon>
        <taxon>Gammaproteobacteria</taxon>
        <taxon>Vibrionales</taxon>
        <taxon>Vibrionaceae</taxon>
        <taxon>Vibrio</taxon>
    </lineage>
</organism>
<feature type="chain" id="PRO_5046278818" evidence="1">
    <location>
        <begin position="26"/>
        <end position="167"/>
    </location>
</feature>
<keyword evidence="1" id="KW-0732">Signal</keyword>
<sequence>MKFNSKVVSIVVGLAFALSSSLAPATAGSSYDSSFDKGISGVDKDEDGVRDDIQAYLNTRYSGYPILRGEMGRYSVALVQLMLAKTVTEMMDAAKILDASKYCAIGWGYSEEEFIQHSSHIYTMQVNTRKRMLAAAKAERTIVSFQKVQSRTKQYISYCEKEKTAQN</sequence>
<gene>
    <name evidence="2" type="ORF">AB6D66_00130</name>
</gene>